<accession>A0ABY0HNN8</accession>
<keyword evidence="2" id="KW-1185">Reference proteome</keyword>
<sequence>MDADSAILAVPSFLHNGDASADLKAMRPDSHNIQHRRGIVAPGLTLMVTRPPEMYIRASQRNERAWTFQEYPLPKRCQDFTNGRVYFQRRSTGMSEDIYADRIGACW</sequence>
<protein>
    <submittedName>
        <fullName evidence="1">Uncharacterized protein</fullName>
    </submittedName>
</protein>
<gene>
    <name evidence="1" type="ORF">DL762_000002</name>
</gene>
<reference evidence="1 2" key="1">
    <citation type="submission" date="2018-06" db="EMBL/GenBank/DDBJ databases">
        <title>Complete Genomes of Monosporascus.</title>
        <authorList>
            <person name="Robinson A.J."/>
            <person name="Natvig D.O."/>
        </authorList>
    </citation>
    <scope>NUCLEOTIDE SEQUENCE [LARGE SCALE GENOMIC DNA]</scope>
    <source>
        <strain evidence="1 2">CBS 609.92</strain>
    </source>
</reference>
<evidence type="ECO:0000313" key="1">
    <source>
        <dbReference type="EMBL" id="RYO95440.1"/>
    </source>
</evidence>
<comment type="caution">
    <text evidence="1">The sequence shown here is derived from an EMBL/GenBank/DDBJ whole genome shotgun (WGS) entry which is preliminary data.</text>
</comment>
<organism evidence="1 2">
    <name type="scientific">Monosporascus cannonballus</name>
    <dbReference type="NCBI Taxonomy" id="155416"/>
    <lineage>
        <taxon>Eukaryota</taxon>
        <taxon>Fungi</taxon>
        <taxon>Dikarya</taxon>
        <taxon>Ascomycota</taxon>
        <taxon>Pezizomycotina</taxon>
        <taxon>Sordariomycetes</taxon>
        <taxon>Xylariomycetidae</taxon>
        <taxon>Xylariales</taxon>
        <taxon>Xylariales incertae sedis</taxon>
        <taxon>Monosporascus</taxon>
    </lineage>
</organism>
<dbReference type="Proteomes" id="UP000294003">
    <property type="component" value="Unassembled WGS sequence"/>
</dbReference>
<evidence type="ECO:0000313" key="2">
    <source>
        <dbReference type="Proteomes" id="UP000294003"/>
    </source>
</evidence>
<dbReference type="EMBL" id="QJNS01000001">
    <property type="protein sequence ID" value="RYO95440.1"/>
    <property type="molecule type" value="Genomic_DNA"/>
</dbReference>
<proteinExistence type="predicted"/>
<name>A0ABY0HNN8_9PEZI</name>